<reference evidence="5" key="1">
    <citation type="journal article" date="2020" name="J. ISSAAS">
        <title>Lactobacilli and other gastrointestinal microbiota of Peromyscus leucopus, reservoir host for agents of Lyme disease and other zoonoses in North America.</title>
        <authorList>
            <person name="Milovic A."/>
            <person name="Bassam K."/>
            <person name="Shao H."/>
            <person name="Chatzistamou I."/>
            <person name="Tufts D.M."/>
            <person name="Diuk-Wasser M."/>
            <person name="Barbour A.G."/>
        </authorList>
    </citation>
    <scope>NUCLEOTIDE SEQUENCE</scope>
    <source>
        <strain evidence="5">LL30</strain>
    </source>
</reference>
<dbReference type="AlphaFoldDB" id="A0A650EPD5"/>
<dbReference type="InterPro" id="IPR001451">
    <property type="entry name" value="Hexapep"/>
</dbReference>
<gene>
    <name evidence="5" type="ORF">Elusimicrob2101_0170</name>
</gene>
<dbReference type="SUPFAM" id="SSF51161">
    <property type="entry name" value="Trimeric LpxA-like enzymes"/>
    <property type="match status" value="1"/>
</dbReference>
<sequence>MEIKWSQTENLSRSVKNPNIIIKGSHSYYSGAWDGAFEDRAVRYLYGDEHSVKNWQSAWEPDKLYIGDYVSIGPEAVILLGGNHTHRTDWISCFPFADKVLESYQSKGDTVIKDGVWIGLRALIMPGVTIGEGAVVAAGAVVTKDLAPYTVYGGNPAKEIRKRFPAEDIARILKLNIYDWPEEKFNALKPFICSGDVSALEHAAGIYKG</sequence>
<dbReference type="Gene3D" id="2.160.10.10">
    <property type="entry name" value="Hexapeptide repeat proteins"/>
    <property type="match status" value="1"/>
</dbReference>
<dbReference type="Pfam" id="PF00132">
    <property type="entry name" value="Hexapep"/>
    <property type="match status" value="1"/>
</dbReference>
<dbReference type="CDD" id="cd03349">
    <property type="entry name" value="LbH_XAT"/>
    <property type="match status" value="1"/>
</dbReference>
<keyword evidence="4" id="KW-0012">Acyltransferase</keyword>
<dbReference type="PANTHER" id="PTHR43300:SF11">
    <property type="entry name" value="ACETYLTRANSFERASE RV3034C-RELATED"/>
    <property type="match status" value="1"/>
</dbReference>
<evidence type="ECO:0000256" key="1">
    <source>
        <dbReference type="ARBA" id="ARBA00007274"/>
    </source>
</evidence>
<proteinExistence type="inferred from homology"/>
<accession>A0A650EPD5</accession>
<evidence type="ECO:0000313" key="5">
    <source>
        <dbReference type="EMBL" id="QGT50754.1"/>
    </source>
</evidence>
<dbReference type="EMBL" id="MN577572">
    <property type="protein sequence ID" value="QGT50754.1"/>
    <property type="molecule type" value="Genomic_DNA"/>
</dbReference>
<evidence type="ECO:0000256" key="4">
    <source>
        <dbReference type="ARBA" id="ARBA00023315"/>
    </source>
</evidence>
<name>A0A650EPD5_9BACT</name>
<evidence type="ECO:0000256" key="2">
    <source>
        <dbReference type="ARBA" id="ARBA00022679"/>
    </source>
</evidence>
<keyword evidence="3" id="KW-0677">Repeat</keyword>
<organism evidence="5">
    <name type="scientific">uncultured Elusimicrobia bacterium</name>
    <dbReference type="NCBI Taxonomy" id="699876"/>
    <lineage>
        <taxon>Bacteria</taxon>
        <taxon>Pseudomonadati</taxon>
        <taxon>Elusimicrobiota</taxon>
        <taxon>Elusimicrobia</taxon>
        <taxon>environmental samples</taxon>
    </lineage>
</organism>
<dbReference type="InterPro" id="IPR050179">
    <property type="entry name" value="Trans_hexapeptide_repeat"/>
</dbReference>
<dbReference type="InterPro" id="IPR018357">
    <property type="entry name" value="Hexapep_transf_CS"/>
</dbReference>
<keyword evidence="2 5" id="KW-0808">Transferase</keyword>
<dbReference type="InterPro" id="IPR011004">
    <property type="entry name" value="Trimer_LpxA-like_sf"/>
</dbReference>
<dbReference type="GO" id="GO:0016746">
    <property type="term" value="F:acyltransferase activity"/>
    <property type="evidence" value="ECO:0007669"/>
    <property type="project" value="UniProtKB-KW"/>
</dbReference>
<dbReference type="PANTHER" id="PTHR43300">
    <property type="entry name" value="ACETYLTRANSFERASE"/>
    <property type="match status" value="1"/>
</dbReference>
<dbReference type="PROSITE" id="PS00101">
    <property type="entry name" value="HEXAPEP_TRANSFERASES"/>
    <property type="match status" value="1"/>
</dbReference>
<evidence type="ECO:0000256" key="3">
    <source>
        <dbReference type="ARBA" id="ARBA00022737"/>
    </source>
</evidence>
<protein>
    <submittedName>
        <fullName evidence="5">Antibiotic acetyltransferase</fullName>
    </submittedName>
</protein>
<comment type="similarity">
    <text evidence="1">Belongs to the transferase hexapeptide repeat family.</text>
</comment>